<evidence type="ECO:0000259" key="2">
    <source>
        <dbReference type="Pfam" id="PF13649"/>
    </source>
</evidence>
<feature type="domain" description="Methyltransferase" evidence="2">
    <location>
        <begin position="76"/>
        <end position="171"/>
    </location>
</feature>
<dbReference type="InterPro" id="IPR041698">
    <property type="entry name" value="Methyltransf_25"/>
</dbReference>
<dbReference type="InterPro" id="IPR029063">
    <property type="entry name" value="SAM-dependent_MTases_sf"/>
</dbReference>
<reference evidence="3" key="1">
    <citation type="journal article" date="2014" name="Int. J. Syst. Evol. Microbiol.">
        <title>Complete genome sequence of Corynebacterium casei LMG S-19264T (=DSM 44701T), isolated from a smear-ripened cheese.</title>
        <authorList>
            <consortium name="US DOE Joint Genome Institute (JGI-PGF)"/>
            <person name="Walter F."/>
            <person name="Albersmeier A."/>
            <person name="Kalinowski J."/>
            <person name="Ruckert C."/>
        </authorList>
    </citation>
    <scope>NUCLEOTIDE SEQUENCE</scope>
    <source>
        <strain evidence="3">JCM 4988</strain>
    </source>
</reference>
<dbReference type="PANTHER" id="PTHR43591">
    <property type="entry name" value="METHYLTRANSFERASE"/>
    <property type="match status" value="1"/>
</dbReference>
<keyword evidence="3" id="KW-0489">Methyltransferase</keyword>
<dbReference type="EMBL" id="BMWG01000001">
    <property type="protein sequence ID" value="GGZ15116.1"/>
    <property type="molecule type" value="Genomic_DNA"/>
</dbReference>
<gene>
    <name evidence="3" type="ORF">GCM10010387_04250</name>
</gene>
<protein>
    <submittedName>
        <fullName evidence="3">Methyltransferase</fullName>
    </submittedName>
</protein>
<sequence>MTSDAQEQNVREVREVRDVSDAGGTGLGEDSPQEWYADDGLWVDFAPAMFSGDRADTVAALVREAALLDFPAGSRVLDLCCGPGLFLVPLAERGYQVTGVDLSPAMLERARAACDRAGADVELVRADMLDYTEPGGYDVILNVFTSFGYFTDPADNLQVLRNARRSLAPGGRLLVDVMGKEVLAGWIGRPQAVDLPDGSYVVQRDTVLDSWRRLRTDWTLVRGDTARTSTIHSFLYSAAELHDLFVEAGFTDVEIFGDFDGGPYDHHSRRLIVQGRTS</sequence>
<keyword evidence="3" id="KW-0808">Transferase</keyword>
<feature type="compositionally biased region" description="Basic and acidic residues" evidence="1">
    <location>
        <begin position="9"/>
        <end position="20"/>
    </location>
</feature>
<accession>A0A918UJM5</accession>
<dbReference type="Gene3D" id="2.20.25.110">
    <property type="entry name" value="S-adenosyl-L-methionine-dependent methyltransferases"/>
    <property type="match status" value="1"/>
</dbReference>
<dbReference type="GO" id="GO:0032259">
    <property type="term" value="P:methylation"/>
    <property type="evidence" value="ECO:0007669"/>
    <property type="project" value="UniProtKB-KW"/>
</dbReference>
<proteinExistence type="predicted"/>
<dbReference type="SUPFAM" id="SSF53335">
    <property type="entry name" value="S-adenosyl-L-methionine-dependent methyltransferases"/>
    <property type="match status" value="1"/>
</dbReference>
<evidence type="ECO:0000313" key="3">
    <source>
        <dbReference type="EMBL" id="GGZ15116.1"/>
    </source>
</evidence>
<organism evidence="3 4">
    <name type="scientific">Streptomyces inusitatus</name>
    <dbReference type="NCBI Taxonomy" id="68221"/>
    <lineage>
        <taxon>Bacteria</taxon>
        <taxon>Bacillati</taxon>
        <taxon>Actinomycetota</taxon>
        <taxon>Actinomycetes</taxon>
        <taxon>Kitasatosporales</taxon>
        <taxon>Streptomycetaceae</taxon>
        <taxon>Streptomyces</taxon>
    </lineage>
</organism>
<dbReference type="Gene3D" id="3.40.50.150">
    <property type="entry name" value="Vaccinia Virus protein VP39"/>
    <property type="match status" value="1"/>
</dbReference>
<dbReference type="AlphaFoldDB" id="A0A918UJM5"/>
<dbReference type="Pfam" id="PF13649">
    <property type="entry name" value="Methyltransf_25"/>
    <property type="match status" value="1"/>
</dbReference>
<dbReference type="CDD" id="cd02440">
    <property type="entry name" value="AdoMet_MTases"/>
    <property type="match status" value="1"/>
</dbReference>
<dbReference type="Proteomes" id="UP000630936">
    <property type="component" value="Unassembled WGS sequence"/>
</dbReference>
<reference evidence="3" key="2">
    <citation type="submission" date="2020-09" db="EMBL/GenBank/DDBJ databases">
        <authorList>
            <person name="Sun Q."/>
            <person name="Ohkuma M."/>
        </authorList>
    </citation>
    <scope>NUCLEOTIDE SEQUENCE</scope>
    <source>
        <strain evidence="3">JCM 4988</strain>
    </source>
</reference>
<feature type="region of interest" description="Disordered" evidence="1">
    <location>
        <begin position="1"/>
        <end position="33"/>
    </location>
</feature>
<dbReference type="GO" id="GO:0008168">
    <property type="term" value="F:methyltransferase activity"/>
    <property type="evidence" value="ECO:0007669"/>
    <property type="project" value="UniProtKB-KW"/>
</dbReference>
<name>A0A918UJM5_9ACTN</name>
<keyword evidence="4" id="KW-1185">Reference proteome</keyword>
<evidence type="ECO:0000256" key="1">
    <source>
        <dbReference type="SAM" id="MobiDB-lite"/>
    </source>
</evidence>
<comment type="caution">
    <text evidence="3">The sequence shown here is derived from an EMBL/GenBank/DDBJ whole genome shotgun (WGS) entry which is preliminary data.</text>
</comment>
<evidence type="ECO:0000313" key="4">
    <source>
        <dbReference type="Proteomes" id="UP000630936"/>
    </source>
</evidence>